<dbReference type="EMBL" id="CDMZ01005101">
    <property type="protein sequence ID" value="CEM51960.1"/>
    <property type="molecule type" value="Genomic_DNA"/>
</dbReference>
<evidence type="ECO:0000313" key="2">
    <source>
        <dbReference type="EMBL" id="CEM51960.1"/>
    </source>
</evidence>
<dbReference type="AlphaFoldDB" id="A0A0G4I503"/>
<feature type="region of interest" description="Disordered" evidence="1">
    <location>
        <begin position="228"/>
        <end position="250"/>
    </location>
</feature>
<organism evidence="2">
    <name type="scientific">Chromera velia CCMP2878</name>
    <dbReference type="NCBI Taxonomy" id="1169474"/>
    <lineage>
        <taxon>Eukaryota</taxon>
        <taxon>Sar</taxon>
        <taxon>Alveolata</taxon>
        <taxon>Colpodellida</taxon>
        <taxon>Chromeraceae</taxon>
        <taxon>Chromera</taxon>
    </lineage>
</organism>
<proteinExistence type="predicted"/>
<accession>A0A0G4I503</accession>
<protein>
    <submittedName>
        <fullName evidence="2">Uncharacterized protein</fullName>
    </submittedName>
</protein>
<name>A0A0G4I503_9ALVE</name>
<feature type="compositionally biased region" description="Polar residues" evidence="1">
    <location>
        <begin position="88"/>
        <end position="105"/>
    </location>
</feature>
<evidence type="ECO:0000256" key="1">
    <source>
        <dbReference type="SAM" id="MobiDB-lite"/>
    </source>
</evidence>
<sequence length="356" mass="39727">METTTVALRLSLRSRVLPDYYTPTWEDVHFWDVRPSEVLSRWPADVPAEAPTETVSVSADTGMSGGGHAEELWAFKAFVEASARMETRPSSQSRKGFLSDSNSVSLEADETKRPSEWNQQDKEFERKLREAFMTLALKIAGGPRFDSCHLFRGDVWGAQADDYPKNGWNFKLDFEKVRLGQIVNFRFFFLPPVFALPKENMSILQHLEREMQEVLCLDPNGFPLSLDPPSSDAQQIESPAPATEGGGGGGGEGGLQLLRKYLECKWLTRGRLDALGCPSLYGLPPSSDIHFWCLFELDFPDMKSFGVAPWVSGLVQQGSLTEVGLNMIGGECDAKTAWVRGGFCRASRLERTNTWT</sequence>
<feature type="region of interest" description="Disordered" evidence="1">
    <location>
        <begin position="87"/>
        <end position="118"/>
    </location>
</feature>
<reference evidence="2" key="1">
    <citation type="submission" date="2014-11" db="EMBL/GenBank/DDBJ databases">
        <authorList>
            <person name="Otto D Thomas"/>
            <person name="Naeem Raeece"/>
        </authorList>
    </citation>
    <scope>NUCLEOTIDE SEQUENCE</scope>
</reference>
<feature type="compositionally biased region" description="Basic and acidic residues" evidence="1">
    <location>
        <begin position="109"/>
        <end position="118"/>
    </location>
</feature>
<dbReference type="VEuPathDB" id="CryptoDB:Cvel_10978"/>
<gene>
    <name evidence="2" type="ORF">Cvel_10978</name>
</gene>